<dbReference type="AlphaFoldDB" id="A0A5C5VQH7"/>
<dbReference type="RefSeq" id="WP_146512165.1">
    <property type="nucleotide sequence ID" value="NZ_SIHI01000047.1"/>
</dbReference>
<dbReference type="Gene3D" id="3.40.50.1440">
    <property type="entry name" value="Tubulin/FtsZ, GTPase domain"/>
    <property type="match status" value="1"/>
</dbReference>
<dbReference type="InterPro" id="IPR036525">
    <property type="entry name" value="Tubulin/FtsZ_GTPase_sf"/>
</dbReference>
<dbReference type="SUPFAM" id="SSF52490">
    <property type="entry name" value="Tubulin nucleotide-binding domain-like"/>
    <property type="match status" value="1"/>
</dbReference>
<dbReference type="EMBL" id="SIHI01000047">
    <property type="protein sequence ID" value="TWT40854.1"/>
    <property type="molecule type" value="Genomic_DNA"/>
</dbReference>
<evidence type="ECO:0000313" key="2">
    <source>
        <dbReference type="Proteomes" id="UP000317243"/>
    </source>
</evidence>
<gene>
    <name evidence="1" type="ORF">KOR42_48500</name>
</gene>
<dbReference type="Pfam" id="PF13809">
    <property type="entry name" value="Tubulin_2"/>
    <property type="match status" value="1"/>
</dbReference>
<keyword evidence="2" id="KW-1185">Reference proteome</keyword>
<dbReference type="Proteomes" id="UP000317243">
    <property type="component" value="Unassembled WGS sequence"/>
</dbReference>
<dbReference type="InterPro" id="IPR025904">
    <property type="entry name" value="Tubulin-like"/>
</dbReference>
<dbReference type="OrthoDB" id="251853at2"/>
<organism evidence="1 2">
    <name type="scientific">Thalassoglobus neptunius</name>
    <dbReference type="NCBI Taxonomy" id="1938619"/>
    <lineage>
        <taxon>Bacteria</taxon>
        <taxon>Pseudomonadati</taxon>
        <taxon>Planctomycetota</taxon>
        <taxon>Planctomycetia</taxon>
        <taxon>Planctomycetales</taxon>
        <taxon>Planctomycetaceae</taxon>
        <taxon>Thalassoglobus</taxon>
    </lineage>
</organism>
<accession>A0A5C5VQH7</accession>
<proteinExistence type="predicted"/>
<comment type="caution">
    <text evidence="1">The sequence shown here is derived from an EMBL/GenBank/DDBJ whole genome shotgun (WGS) entry which is preliminary data.</text>
</comment>
<reference evidence="1 2" key="1">
    <citation type="submission" date="2019-02" db="EMBL/GenBank/DDBJ databases">
        <title>Deep-cultivation of Planctomycetes and their phenomic and genomic characterization uncovers novel biology.</title>
        <authorList>
            <person name="Wiegand S."/>
            <person name="Jogler M."/>
            <person name="Boedeker C."/>
            <person name="Pinto D."/>
            <person name="Vollmers J."/>
            <person name="Rivas-Marin E."/>
            <person name="Kohn T."/>
            <person name="Peeters S.H."/>
            <person name="Heuer A."/>
            <person name="Rast P."/>
            <person name="Oberbeckmann S."/>
            <person name="Bunk B."/>
            <person name="Jeske O."/>
            <person name="Meyerdierks A."/>
            <person name="Storesund J.E."/>
            <person name="Kallscheuer N."/>
            <person name="Luecker S."/>
            <person name="Lage O.M."/>
            <person name="Pohl T."/>
            <person name="Merkel B.J."/>
            <person name="Hornburger P."/>
            <person name="Mueller R.-W."/>
            <person name="Bruemmer F."/>
            <person name="Labrenz M."/>
            <person name="Spormann A.M."/>
            <person name="Op Den Camp H."/>
            <person name="Overmann J."/>
            <person name="Amann R."/>
            <person name="Jetten M.S.M."/>
            <person name="Mascher T."/>
            <person name="Medema M.H."/>
            <person name="Devos D.P."/>
            <person name="Kaster A.-K."/>
            <person name="Ovreas L."/>
            <person name="Rohde M."/>
            <person name="Galperin M.Y."/>
            <person name="Jogler C."/>
        </authorList>
    </citation>
    <scope>NUCLEOTIDE SEQUENCE [LARGE SCALE GENOMIC DNA]</scope>
    <source>
        <strain evidence="1 2">KOR42</strain>
    </source>
</reference>
<evidence type="ECO:0000313" key="1">
    <source>
        <dbReference type="EMBL" id="TWT40854.1"/>
    </source>
</evidence>
<name>A0A5C5VQH7_9PLAN</name>
<sequence length="1049" mass="116011">MNLTIQTPNGQPSKSNSNIQTVELSDLQALDAMHSHGEPEVEEQSDARPRSVEPAILIGLGGLGSQTISRVKRLLQDQGSDHLIEFMAIDTDRAAQAGAEHGTPFADSEFVGLSASRNGLVLENPQAHQKLIERLGFDDPRMLAHLEALHADGIEQAGQCRSYGALSLSANRSLVESALKSALSRINGVHHRFRRQLSSGNRVHYRQKVTAYLAFSSAGGTGSSMPIEVAAMLRSLANSLNLRIVAVMLLPSAVDDVLQGKPEQETRVYANSYGTMLEIDAIQSGFGTRHQLTFGINDADSIRLPAGLFNQVFVASRNLADGRDLQSGQAVIENVALHLTAEVGTELGDSIDGDDDNNATLRGQIVDPDSGKSRGISTLNACALALPVSRLARSSTAQWQHQFLKQRVLGQPTDKGTVTALAQGWLSCPLGEEDVSLIPEDLSAGLGNHAGALRGTELTRNLYRSNRGSRPVYWRNGKFLGMLQRSDQQFRNKLLPDFHSRLATIVTSLQGDLRIALEKRVQAIASEHGWRTAQAFVSHLRDELLAAKTQLEQEMRVSQHQGNQLRESVKQSLRPLGGWWKKAFCRRKVQEKVIRLQQDAMQSTIDNQCQGAALKVFTSLLETLEQHFTNAKSILTAAELRMRRVVEEYKQNRPGQTGSTDSLAEIDVTSKKVDLELFEKHRPSMESVLKRISREQQMSQGKLVRKIVLDDSAFDSFQQLIAKYFDRQYRQLSIVDVVGAQLADPTERAVIEAKMRQARDACQPMWGAAEPGRLGMQFSDALIVGIPTAENPAHRDRVSQTLSAIAEGHANADPRYHGSTSHEISGDKTRIFVVRRVHGACFHYLPEVEKCRQAYDRWYQEGGHSVHVFNQQTIAQMGSLFPAKTADHAEVAFALGIAFSWIAVRGPHWYWNLQKIESDSPHFVCPLVSDWDSLAIQNRRLQPSPTLQSLIDSGRIAYHASDEIRSVTKLGENLASGQFAFVKDCDMVAAIHALFGELRAVSSDQLVADELQSFMETLTNRISRSQRSPESLKRLLECLSQQVGKLRTV</sequence>
<protein>
    <submittedName>
        <fullName evidence="1">Tubulin-like protein</fullName>
    </submittedName>
</protein>